<accession>A0A1V6W7Y4</accession>
<evidence type="ECO:0000313" key="2">
    <source>
        <dbReference type="Proteomes" id="UP000191691"/>
    </source>
</evidence>
<keyword evidence="2" id="KW-1185">Reference proteome</keyword>
<proteinExistence type="predicted"/>
<dbReference type="AlphaFoldDB" id="A0A1V6W7Y4"/>
<organism evidence="1 2">
    <name type="scientific">Penicillium nalgiovense</name>
    <dbReference type="NCBI Taxonomy" id="60175"/>
    <lineage>
        <taxon>Eukaryota</taxon>
        <taxon>Fungi</taxon>
        <taxon>Dikarya</taxon>
        <taxon>Ascomycota</taxon>
        <taxon>Pezizomycotina</taxon>
        <taxon>Eurotiomycetes</taxon>
        <taxon>Eurotiomycetidae</taxon>
        <taxon>Eurotiales</taxon>
        <taxon>Aspergillaceae</taxon>
        <taxon>Penicillium</taxon>
    </lineage>
</organism>
<dbReference type="Proteomes" id="UP000191691">
    <property type="component" value="Unassembled WGS sequence"/>
</dbReference>
<protein>
    <submittedName>
        <fullName evidence="1">Uncharacterized protein</fullName>
    </submittedName>
</protein>
<evidence type="ECO:0000313" key="1">
    <source>
        <dbReference type="EMBL" id="OQE58959.1"/>
    </source>
</evidence>
<sequence length="48" mass="5611">SEPYSSHLRGCRHYWCCCSRCPWPRNSPNSIEFGIHSRRHPGGFCSRC</sequence>
<name>A0A1V6W7Y4_PENNA</name>
<comment type="caution">
    <text evidence="1">The sequence shown here is derived from an EMBL/GenBank/DDBJ whole genome shotgun (WGS) entry which is preliminary data.</text>
</comment>
<feature type="non-terminal residue" evidence="1">
    <location>
        <position position="48"/>
    </location>
</feature>
<feature type="non-terminal residue" evidence="1">
    <location>
        <position position="1"/>
    </location>
</feature>
<reference evidence="2" key="1">
    <citation type="journal article" date="2017" name="Nat. Microbiol.">
        <title>Global analysis of biosynthetic gene clusters reveals vast potential of secondary metabolite production in Penicillium species.</title>
        <authorList>
            <person name="Nielsen J.C."/>
            <person name="Grijseels S."/>
            <person name="Prigent S."/>
            <person name="Ji B."/>
            <person name="Dainat J."/>
            <person name="Nielsen K.F."/>
            <person name="Frisvad J.C."/>
            <person name="Workman M."/>
            <person name="Nielsen J."/>
        </authorList>
    </citation>
    <scope>NUCLEOTIDE SEQUENCE [LARGE SCALE GENOMIC DNA]</scope>
    <source>
        <strain evidence="2">IBT 13039</strain>
    </source>
</reference>
<gene>
    <name evidence="1" type="ORF">PENNAL_c0349G04217</name>
</gene>
<dbReference type="EMBL" id="MOOB01000349">
    <property type="protein sequence ID" value="OQE58959.1"/>
    <property type="molecule type" value="Genomic_DNA"/>
</dbReference>